<keyword evidence="3" id="KW-1185">Reference proteome</keyword>
<reference evidence="2 3" key="1">
    <citation type="submission" date="2019-06" db="EMBL/GenBank/DDBJ databases">
        <title>Genome Sequence of the Brown Rot Fungal Pathogen Monilinia fructicola.</title>
        <authorList>
            <person name="De Miccolis Angelini R.M."/>
            <person name="Landi L."/>
            <person name="Abate D."/>
            <person name="Pollastro S."/>
            <person name="Romanazzi G."/>
            <person name="Faretra F."/>
        </authorList>
    </citation>
    <scope>NUCLEOTIDE SEQUENCE [LARGE SCALE GENOMIC DNA]</scope>
    <source>
        <strain evidence="2 3">Mfrc123</strain>
    </source>
</reference>
<feature type="compositionally biased region" description="Polar residues" evidence="1">
    <location>
        <begin position="1"/>
        <end position="11"/>
    </location>
</feature>
<dbReference type="VEuPathDB" id="FungiDB:MFRU_013g01280"/>
<feature type="region of interest" description="Disordered" evidence="1">
    <location>
        <begin position="1"/>
        <end position="78"/>
    </location>
</feature>
<evidence type="ECO:0000256" key="1">
    <source>
        <dbReference type="SAM" id="MobiDB-lite"/>
    </source>
</evidence>
<feature type="compositionally biased region" description="Basic and acidic residues" evidence="1">
    <location>
        <begin position="174"/>
        <end position="220"/>
    </location>
</feature>
<dbReference type="EMBL" id="VICG01000015">
    <property type="protein sequence ID" value="KAA8564546.1"/>
    <property type="molecule type" value="Genomic_DNA"/>
</dbReference>
<accession>A0A5M9JA68</accession>
<protein>
    <submittedName>
        <fullName evidence="2">Uncharacterized protein</fullName>
    </submittedName>
</protein>
<feature type="region of interest" description="Disordered" evidence="1">
    <location>
        <begin position="111"/>
        <end position="149"/>
    </location>
</feature>
<comment type="caution">
    <text evidence="2">The sequence shown here is derived from an EMBL/GenBank/DDBJ whole genome shotgun (WGS) entry which is preliminary data.</text>
</comment>
<dbReference type="AlphaFoldDB" id="A0A5M9JA68"/>
<evidence type="ECO:0000313" key="2">
    <source>
        <dbReference type="EMBL" id="KAA8564546.1"/>
    </source>
</evidence>
<evidence type="ECO:0000313" key="3">
    <source>
        <dbReference type="Proteomes" id="UP000322873"/>
    </source>
</evidence>
<name>A0A5M9JA68_MONFR</name>
<feature type="region of interest" description="Disordered" evidence="1">
    <location>
        <begin position="161"/>
        <end position="220"/>
    </location>
</feature>
<feature type="compositionally biased region" description="Low complexity" evidence="1">
    <location>
        <begin position="116"/>
        <end position="132"/>
    </location>
</feature>
<organism evidence="2 3">
    <name type="scientific">Monilinia fructicola</name>
    <name type="common">Brown rot fungus</name>
    <name type="synonym">Ciboria fructicola</name>
    <dbReference type="NCBI Taxonomy" id="38448"/>
    <lineage>
        <taxon>Eukaryota</taxon>
        <taxon>Fungi</taxon>
        <taxon>Dikarya</taxon>
        <taxon>Ascomycota</taxon>
        <taxon>Pezizomycotina</taxon>
        <taxon>Leotiomycetes</taxon>
        <taxon>Helotiales</taxon>
        <taxon>Sclerotiniaceae</taxon>
        <taxon>Monilinia</taxon>
    </lineage>
</organism>
<proteinExistence type="predicted"/>
<sequence length="220" mass="24743">MAGVMGSNQKPIQVFQPRPPRFAPPATSRARGRGRNTIDVPPSAWNNRRRISRLGIPPVPRGQSLQANQPPARTPTCLVPEGIKRRSQAQHHDCIVAPLAARKSIELEMPEKASISTQPQATNSTPSSTASAHGENLITGPSPQEQRFSAVAFAQVPSHFDLRQAPIPSPLRVPTEKQRAKERERRETLNQIQERVRQRQDRERQDRERQKIRDPTNPRL</sequence>
<dbReference type="Proteomes" id="UP000322873">
    <property type="component" value="Unassembled WGS sequence"/>
</dbReference>
<gene>
    <name evidence="2" type="ORF">EYC84_011467</name>
</gene>